<evidence type="ECO:0000313" key="3">
    <source>
        <dbReference type="Proteomes" id="UP000789901"/>
    </source>
</evidence>
<keyword evidence="3" id="KW-1185">Reference proteome</keyword>
<organism evidence="2 3">
    <name type="scientific">Gigaspora margarita</name>
    <dbReference type="NCBI Taxonomy" id="4874"/>
    <lineage>
        <taxon>Eukaryota</taxon>
        <taxon>Fungi</taxon>
        <taxon>Fungi incertae sedis</taxon>
        <taxon>Mucoromycota</taxon>
        <taxon>Glomeromycotina</taxon>
        <taxon>Glomeromycetes</taxon>
        <taxon>Diversisporales</taxon>
        <taxon>Gigasporaceae</taxon>
        <taxon>Gigaspora</taxon>
    </lineage>
</organism>
<dbReference type="SUPFAM" id="SSF53098">
    <property type="entry name" value="Ribonuclease H-like"/>
    <property type="match status" value="1"/>
</dbReference>
<feature type="non-terminal residue" evidence="2">
    <location>
        <position position="105"/>
    </location>
</feature>
<sequence length="105" mass="12258">MKQLKILEPDDALWILRKNLQKNYVKNLAKNLQFSEYFDSSDDENNLDEIDQYFSYHEKEYPKLSILSAFYLSIPASSASIEREFSTAGLTISEQRTNLNPETLE</sequence>
<proteinExistence type="predicted"/>
<dbReference type="EMBL" id="CAJVQB010096546">
    <property type="protein sequence ID" value="CAG8849505.1"/>
    <property type="molecule type" value="Genomic_DNA"/>
</dbReference>
<dbReference type="InterPro" id="IPR012337">
    <property type="entry name" value="RNaseH-like_sf"/>
</dbReference>
<reference evidence="2 3" key="1">
    <citation type="submission" date="2021-06" db="EMBL/GenBank/DDBJ databases">
        <authorList>
            <person name="Kallberg Y."/>
            <person name="Tangrot J."/>
            <person name="Rosling A."/>
        </authorList>
    </citation>
    <scope>NUCLEOTIDE SEQUENCE [LARGE SCALE GENOMIC DNA]</scope>
    <source>
        <strain evidence="2 3">120-4 pot B 10/14</strain>
    </source>
</reference>
<evidence type="ECO:0000313" key="2">
    <source>
        <dbReference type="EMBL" id="CAG8849505.1"/>
    </source>
</evidence>
<dbReference type="PANTHER" id="PTHR47611:SF1">
    <property type="entry name" value="CCHC-TYPE DOMAIN-CONTAINING PROTEIN"/>
    <property type="match status" value="1"/>
</dbReference>
<name>A0ABN7X6U1_GIGMA</name>
<dbReference type="InterPro" id="IPR008906">
    <property type="entry name" value="HATC_C_dom"/>
</dbReference>
<accession>A0ABN7X6U1</accession>
<comment type="caution">
    <text evidence="2">The sequence shown here is derived from an EMBL/GenBank/DDBJ whole genome shotgun (WGS) entry which is preliminary data.</text>
</comment>
<dbReference type="Pfam" id="PF05699">
    <property type="entry name" value="Dimer_Tnp_hAT"/>
    <property type="match status" value="1"/>
</dbReference>
<evidence type="ECO:0000259" key="1">
    <source>
        <dbReference type="Pfam" id="PF05699"/>
    </source>
</evidence>
<feature type="domain" description="HAT C-terminal dimerisation" evidence="1">
    <location>
        <begin position="49"/>
        <end position="105"/>
    </location>
</feature>
<dbReference type="Proteomes" id="UP000789901">
    <property type="component" value="Unassembled WGS sequence"/>
</dbReference>
<gene>
    <name evidence="2" type="ORF">GMARGA_LOCUS39749</name>
</gene>
<dbReference type="PANTHER" id="PTHR47611">
    <property type="entry name" value="HAT DIMERISATION DOMAIN, C-TERMINAL"/>
    <property type="match status" value="1"/>
</dbReference>
<protein>
    <submittedName>
        <fullName evidence="2">18122_t:CDS:1</fullName>
    </submittedName>
</protein>